<organism evidence="13 14">
    <name type="scientific">Cellulomonas humilata</name>
    <dbReference type="NCBI Taxonomy" id="144055"/>
    <lineage>
        <taxon>Bacteria</taxon>
        <taxon>Bacillati</taxon>
        <taxon>Actinomycetota</taxon>
        <taxon>Actinomycetes</taxon>
        <taxon>Micrococcales</taxon>
        <taxon>Cellulomonadaceae</taxon>
        <taxon>Cellulomonas</taxon>
    </lineage>
</organism>
<dbReference type="CDD" id="cd10917">
    <property type="entry name" value="CE4_NodB_like_6s_7s"/>
    <property type="match status" value="1"/>
</dbReference>
<dbReference type="EMBL" id="JABMCI010000067">
    <property type="protein sequence ID" value="NUU18346.1"/>
    <property type="molecule type" value="Genomic_DNA"/>
</dbReference>
<evidence type="ECO:0000259" key="11">
    <source>
        <dbReference type="PROSITE" id="PS51677"/>
    </source>
</evidence>
<reference evidence="13 14" key="1">
    <citation type="submission" date="2020-05" db="EMBL/GenBank/DDBJ databases">
        <title>Genome Sequencing of Type Strains.</title>
        <authorList>
            <person name="Lemaire J.F."/>
            <person name="Inderbitzin P."/>
            <person name="Gregorio O.A."/>
            <person name="Collins S.B."/>
            <person name="Wespe N."/>
            <person name="Knight-Connoni V."/>
        </authorList>
    </citation>
    <scope>NUCLEOTIDE SEQUENCE [LARGE SCALE GENOMIC DNA]</scope>
    <source>
        <strain evidence="13 14">ATCC 25174</strain>
    </source>
</reference>
<dbReference type="PROSITE" id="PS51760">
    <property type="entry name" value="GH10_2"/>
    <property type="match status" value="1"/>
</dbReference>
<evidence type="ECO:0000256" key="8">
    <source>
        <dbReference type="SAM" id="MobiDB-lite"/>
    </source>
</evidence>
<keyword evidence="5 7" id="KW-0326">Glycosidase</keyword>
<dbReference type="Gene3D" id="2.60.40.1190">
    <property type="match status" value="1"/>
</dbReference>
<name>A0A7Y6A248_9CELL</name>
<dbReference type="InterPro" id="IPR008979">
    <property type="entry name" value="Galactose-bd-like_sf"/>
</dbReference>
<evidence type="ECO:0000313" key="14">
    <source>
        <dbReference type="Proteomes" id="UP000565724"/>
    </source>
</evidence>
<dbReference type="SMART" id="SM00633">
    <property type="entry name" value="Glyco_10"/>
    <property type="match status" value="1"/>
</dbReference>
<dbReference type="Gene3D" id="3.20.20.80">
    <property type="entry name" value="Glycosidases"/>
    <property type="match status" value="1"/>
</dbReference>
<accession>A0A7Y6A248</accession>
<feature type="domain" description="GH10" evidence="12">
    <location>
        <begin position="564"/>
        <end position="894"/>
    </location>
</feature>
<evidence type="ECO:0000259" key="12">
    <source>
        <dbReference type="PROSITE" id="PS51760"/>
    </source>
</evidence>
<dbReference type="GO" id="GO:0030246">
    <property type="term" value="F:carbohydrate binding"/>
    <property type="evidence" value="ECO:0007669"/>
    <property type="project" value="InterPro"/>
</dbReference>
<evidence type="ECO:0000256" key="9">
    <source>
        <dbReference type="SAM" id="SignalP"/>
    </source>
</evidence>
<dbReference type="Proteomes" id="UP000565724">
    <property type="component" value="Unassembled WGS sequence"/>
</dbReference>
<dbReference type="CDD" id="cd00005">
    <property type="entry name" value="CBM9_like_1"/>
    <property type="match status" value="1"/>
</dbReference>
<dbReference type="Pfam" id="PF06452">
    <property type="entry name" value="CBM9_1"/>
    <property type="match status" value="1"/>
</dbReference>
<dbReference type="Pfam" id="PF00331">
    <property type="entry name" value="Glyco_hydro_10"/>
    <property type="match status" value="1"/>
</dbReference>
<keyword evidence="9" id="KW-0732">Signal</keyword>
<dbReference type="SUPFAM" id="SSF49785">
    <property type="entry name" value="Galactose-binding domain-like"/>
    <property type="match status" value="2"/>
</dbReference>
<dbReference type="GO" id="GO:0045493">
    <property type="term" value="P:xylan catabolic process"/>
    <property type="evidence" value="ECO:0007669"/>
    <property type="project" value="UniProtKB-KW"/>
</dbReference>
<dbReference type="Pfam" id="PF13927">
    <property type="entry name" value="Ig_3"/>
    <property type="match status" value="2"/>
</dbReference>
<dbReference type="RefSeq" id="WP_175348281.1">
    <property type="nucleotide sequence ID" value="NZ_JABMCI010000067.1"/>
</dbReference>
<gene>
    <name evidence="13" type="ORF">HP550_13905</name>
</gene>
<comment type="caution">
    <text evidence="13">The sequence shown here is derived from an EMBL/GenBank/DDBJ whole genome shotgun (WGS) entry which is preliminary data.</text>
</comment>
<dbReference type="SUPFAM" id="SSF51445">
    <property type="entry name" value="(Trans)glycosidases"/>
    <property type="match status" value="1"/>
</dbReference>
<dbReference type="EC" id="3.2.1.8" evidence="7"/>
<dbReference type="InterPro" id="IPR001000">
    <property type="entry name" value="GH10_dom"/>
</dbReference>
<evidence type="ECO:0000256" key="5">
    <source>
        <dbReference type="ARBA" id="ARBA00023295"/>
    </source>
</evidence>
<evidence type="ECO:0000313" key="13">
    <source>
        <dbReference type="EMBL" id="NUU18346.1"/>
    </source>
</evidence>
<keyword evidence="2" id="KW-0677">Repeat</keyword>
<dbReference type="PANTHER" id="PTHR31490:SF90">
    <property type="entry name" value="ENDO-1,4-BETA-XYLANASE A"/>
    <property type="match status" value="1"/>
</dbReference>
<dbReference type="GO" id="GO:0031176">
    <property type="term" value="F:endo-1,4-beta-xylanase activity"/>
    <property type="evidence" value="ECO:0007669"/>
    <property type="project" value="UniProtKB-EC"/>
</dbReference>
<dbReference type="Gene3D" id="2.60.40.10">
    <property type="entry name" value="Immunoglobulins"/>
    <property type="match status" value="2"/>
</dbReference>
<feature type="domain" description="Ig-like" evidence="10">
    <location>
        <begin position="1235"/>
        <end position="1323"/>
    </location>
</feature>
<evidence type="ECO:0000256" key="6">
    <source>
        <dbReference type="ARBA" id="ARBA00023326"/>
    </source>
</evidence>
<dbReference type="PANTHER" id="PTHR31490">
    <property type="entry name" value="GLYCOSYL HYDROLASE"/>
    <property type="match status" value="1"/>
</dbReference>
<feature type="region of interest" description="Disordered" evidence="8">
    <location>
        <begin position="1397"/>
        <end position="1417"/>
    </location>
</feature>
<keyword evidence="4 7" id="KW-0119">Carbohydrate metabolism</keyword>
<dbReference type="SUPFAM" id="SSF49344">
    <property type="entry name" value="CBD9-like"/>
    <property type="match status" value="1"/>
</dbReference>
<dbReference type="InterPro" id="IPR013783">
    <property type="entry name" value="Ig-like_fold"/>
</dbReference>
<feature type="domain" description="Ig-like" evidence="10">
    <location>
        <begin position="1327"/>
        <end position="1410"/>
    </location>
</feature>
<dbReference type="Pfam" id="PF01522">
    <property type="entry name" value="Polysacc_deac_1"/>
    <property type="match status" value="1"/>
</dbReference>
<dbReference type="InterPro" id="IPR010502">
    <property type="entry name" value="Carb-bd_dom_fam9"/>
</dbReference>
<dbReference type="SUPFAM" id="SSF48726">
    <property type="entry name" value="Immunoglobulin"/>
    <property type="match status" value="2"/>
</dbReference>
<dbReference type="PROSITE" id="PS51677">
    <property type="entry name" value="NODB"/>
    <property type="match status" value="1"/>
</dbReference>
<dbReference type="PROSITE" id="PS50835">
    <property type="entry name" value="IG_LIKE"/>
    <property type="match status" value="2"/>
</dbReference>
<dbReference type="Gene3D" id="2.60.120.260">
    <property type="entry name" value="Galactose-binding domain-like"/>
    <property type="match status" value="2"/>
</dbReference>
<evidence type="ECO:0000256" key="4">
    <source>
        <dbReference type="ARBA" id="ARBA00023277"/>
    </source>
</evidence>
<keyword evidence="3 7" id="KW-0378">Hydrolase</keyword>
<dbReference type="SMART" id="SM00409">
    <property type="entry name" value="IG"/>
    <property type="match status" value="2"/>
</dbReference>
<keyword evidence="6 7" id="KW-0624">Polysaccharide degradation</keyword>
<sequence>MRRARVLTAVAASVALGLTTTPPALAAETEPTVVLQNDFESPDPAPWGPRGPVTLAVTADDAHAGTGSLLVTGRTGDWNGPATNVATLFDAGTTYTVSAWVKLAPGTVGTAPVHFTVEQTPADNQYAWVGSPVDVTADAWVQVGGTYTKDAAVTAATLYLEAGVIGSAHPSFLVDDVLITAAGGTDPVPGVVPGGAVNPTATPVTAARGTGDVAALTFDDGPNGATTEALLDYLGEQGLHATFCVIGQNITAPGGAAVLQRIVSEGHTLCNHTTSYADMGSWTPEQVQADLVENLGIIRDALGDPNAKVPYFRAPNGSWGQSPAVAVSLGMQPLAVINTISDWETQDVPTLTTNLRAAMKPGQVVLAHDGGGDRSGTLAAVRTVVSERLAAGWQFTLPVGGSDDPGVPTTSLSTGFEDGLGVWTARGNGTAPVVATTTAEAHGGVQAASVSGRTDTWHGLGAPVTGIFQAGRTYQISAWVKLAAGETAPADVRVSVQRDNAGSSSYDTVATATGVTADAWVQVQASYTMAAAESALLYVETASGTPSFLVDDIVVTGSTAPPVQQDIPSLQDVLPWPVGVAIDARETVGTGAELVTKHYDQITHENAMKPEAIQPTEGTFTFEAADEIIDFAIANGQRVHAHTLVWHSQTPDWFFQHADGTPLADSADDQALLLGRMRTHIETVADHYRTTYGEFGTAGNPIVSVDVVNEVIAESEADGLRRSAWFATLGASYITDAFEIASQAFNGGDPDGPVQLFINDYNTELPAKRQAMFDLVEGLLADGVPVDGVGHQFHISLSQSVDQLRTTLQTFAPLGLLQDVSELDVQIDGTVTAEKLVEQGYYYASVFSMLREFPDLFAVTIWGPYDSRSWRDGAPLPFDDDLQAKPAYWGIVDPTQLPTLTRQANAPQADAPDDLQWSLLPLQTISGGTGFQLRWSGDQLTAYVHVVDATDDGAADTVTLFGSGDPVVVTRAAGTATADGWTAVAQLPLAAPGAVGTTVPFDVRVADGSGGLVSWNDLAHHQETGGPLGVVTLVEPVGYVAVPQTSAAPDIDGAVDDAWADAPVLRTDVQVEGTPGATADVRVLWHDDRIDVLAQVTDPSLDATSSNAWEQDSVEIFLDPVNAKSGPYNPADGQYRINYLNAVSISGDLAVIGDRLTSATAVVDGGYVVEASLSLGRAVTAGDLAGLDFQVNDGTAGVRGSVRTWSDPTGRSYQNTSRWGVAQLVAPVTPEPSAPVVTEQPASVTGALGSQVTLTAAASGYPEPTVQWQVRGWLPWQWRDVPGATSTTLTVSLTARSDGGRYRAVFTNSEGSATTAVARVRITRAAPVITVQPTSVTAKAGSKVTLTAAATGYPEPTVRWQQRTGHGGWHWVGGAHRTSLTVKVGSKPTDYRAVFTNPEGRATTAAATVSPSPRGRS</sequence>
<dbReference type="InterPro" id="IPR007110">
    <property type="entry name" value="Ig-like_dom"/>
</dbReference>
<feature type="signal peptide" evidence="9">
    <location>
        <begin position="1"/>
        <end position="26"/>
    </location>
</feature>
<comment type="similarity">
    <text evidence="1 7">Belongs to the glycosyl hydrolase 10 (cellulase F) family.</text>
</comment>
<dbReference type="Gene3D" id="3.20.20.370">
    <property type="entry name" value="Glycoside hydrolase/deacetylase"/>
    <property type="match status" value="1"/>
</dbReference>
<dbReference type="InterPro" id="IPR002509">
    <property type="entry name" value="NODB_dom"/>
</dbReference>
<dbReference type="InterPro" id="IPR011330">
    <property type="entry name" value="Glyco_hydro/deAcase_b/a-brl"/>
</dbReference>
<dbReference type="PRINTS" id="PR00134">
    <property type="entry name" value="GLHYDRLASE10"/>
</dbReference>
<dbReference type="Pfam" id="PF02018">
    <property type="entry name" value="CBM_4_9"/>
    <property type="match status" value="2"/>
</dbReference>
<comment type="catalytic activity">
    <reaction evidence="7">
        <text>Endohydrolysis of (1-&gt;4)-beta-D-xylosidic linkages in xylans.</text>
        <dbReference type="EC" id="3.2.1.8"/>
    </reaction>
</comment>
<proteinExistence type="inferred from homology"/>
<protein>
    <recommendedName>
        <fullName evidence="7">Beta-xylanase</fullName>
        <ecNumber evidence="7">3.2.1.8</ecNumber>
    </recommendedName>
</protein>
<dbReference type="InterPro" id="IPR036179">
    <property type="entry name" value="Ig-like_dom_sf"/>
</dbReference>
<dbReference type="GO" id="GO:0016810">
    <property type="term" value="F:hydrolase activity, acting on carbon-nitrogen (but not peptide) bonds"/>
    <property type="evidence" value="ECO:0007669"/>
    <property type="project" value="InterPro"/>
</dbReference>
<dbReference type="InterPro" id="IPR044846">
    <property type="entry name" value="GH10"/>
</dbReference>
<evidence type="ECO:0000256" key="7">
    <source>
        <dbReference type="RuleBase" id="RU361174"/>
    </source>
</evidence>
<dbReference type="SUPFAM" id="SSF88713">
    <property type="entry name" value="Glycoside hydrolase/deacetylase"/>
    <property type="match status" value="1"/>
</dbReference>
<dbReference type="InterPro" id="IPR017853">
    <property type="entry name" value="GH"/>
</dbReference>
<feature type="chain" id="PRO_5030554175" description="Beta-xylanase" evidence="9">
    <location>
        <begin position="27"/>
        <end position="1417"/>
    </location>
</feature>
<feature type="domain" description="NodB homology" evidence="11">
    <location>
        <begin position="212"/>
        <end position="396"/>
    </location>
</feature>
<evidence type="ECO:0000259" key="10">
    <source>
        <dbReference type="PROSITE" id="PS50835"/>
    </source>
</evidence>
<evidence type="ECO:0000256" key="2">
    <source>
        <dbReference type="ARBA" id="ARBA00022737"/>
    </source>
</evidence>
<evidence type="ECO:0000256" key="1">
    <source>
        <dbReference type="ARBA" id="ARBA00007495"/>
    </source>
</evidence>
<keyword evidence="14" id="KW-1185">Reference proteome</keyword>
<evidence type="ECO:0000256" key="3">
    <source>
        <dbReference type="ARBA" id="ARBA00022801"/>
    </source>
</evidence>
<dbReference type="InterPro" id="IPR003305">
    <property type="entry name" value="CenC_carb-bd"/>
</dbReference>
<dbReference type="InterPro" id="IPR003599">
    <property type="entry name" value="Ig_sub"/>
</dbReference>